<organism evidence="9 10">
    <name type="scientific">Chitinophaga cymbidii</name>
    <dbReference type="NCBI Taxonomy" id="1096750"/>
    <lineage>
        <taxon>Bacteria</taxon>
        <taxon>Pseudomonadati</taxon>
        <taxon>Bacteroidota</taxon>
        <taxon>Chitinophagia</taxon>
        <taxon>Chitinophagales</taxon>
        <taxon>Chitinophagaceae</taxon>
        <taxon>Chitinophaga</taxon>
    </lineage>
</organism>
<feature type="transmembrane region" description="Helical" evidence="7">
    <location>
        <begin position="67"/>
        <end position="87"/>
    </location>
</feature>
<dbReference type="PANTHER" id="PTHR33932:SF4">
    <property type="entry name" value="NA(+)_H(+) ANTIPORTER SUBUNIT B"/>
    <property type="match status" value="1"/>
</dbReference>
<evidence type="ECO:0000259" key="8">
    <source>
        <dbReference type="Pfam" id="PF04039"/>
    </source>
</evidence>
<dbReference type="InterPro" id="IPR007182">
    <property type="entry name" value="MnhB"/>
</dbReference>
<feature type="transmembrane region" description="Helical" evidence="7">
    <location>
        <begin position="12"/>
        <end position="30"/>
    </location>
</feature>
<dbReference type="InterPro" id="IPR050622">
    <property type="entry name" value="CPA3_antiporter_subunitB"/>
</dbReference>
<comment type="caution">
    <text evidence="9">The sequence shown here is derived from an EMBL/GenBank/DDBJ whole genome shotgun (WGS) entry which is preliminary data.</text>
</comment>
<dbReference type="NCBIfam" id="NF009163">
    <property type="entry name" value="PRK12509.1"/>
    <property type="match status" value="1"/>
</dbReference>
<dbReference type="EMBL" id="BKAU01000006">
    <property type="protein sequence ID" value="GEP98288.1"/>
    <property type="molecule type" value="Genomic_DNA"/>
</dbReference>
<evidence type="ECO:0000256" key="6">
    <source>
        <dbReference type="ARBA" id="ARBA00023136"/>
    </source>
</evidence>
<evidence type="ECO:0000256" key="4">
    <source>
        <dbReference type="ARBA" id="ARBA00022692"/>
    </source>
</evidence>
<evidence type="ECO:0000256" key="3">
    <source>
        <dbReference type="ARBA" id="ARBA00022475"/>
    </source>
</evidence>
<proteinExistence type="inferred from homology"/>
<dbReference type="OrthoDB" id="9798859at2"/>
<dbReference type="PANTHER" id="PTHR33932">
    <property type="entry name" value="NA(+)/H(+) ANTIPORTER SUBUNIT B"/>
    <property type="match status" value="1"/>
</dbReference>
<evidence type="ECO:0000313" key="10">
    <source>
        <dbReference type="Proteomes" id="UP000321436"/>
    </source>
</evidence>
<accession>A0A512RRG2</accession>
<gene>
    <name evidence="9" type="primary">mrpB</name>
    <name evidence="9" type="ORF">CCY01nite_45480</name>
</gene>
<comment type="similarity">
    <text evidence="2">Belongs to the CPA3 antiporters (TC 2.A.63) subunit B family.</text>
</comment>
<sequence>MKSVILRTASNYLLPLLLLFSVFILVRGHYSPGGGFVGGLMASIAFVLHAFANKLENTRKLLRYPPGAFIPVGLAIALLSGLAPVFIGKPFLTALWFSTPVPIIGLVGTPLFFDIGVFFVVIGITLSILFNISENIL</sequence>
<keyword evidence="10" id="KW-1185">Reference proteome</keyword>
<dbReference type="GO" id="GO:0005886">
    <property type="term" value="C:plasma membrane"/>
    <property type="evidence" value="ECO:0007669"/>
    <property type="project" value="UniProtKB-SubCell"/>
</dbReference>
<comment type="subcellular location">
    <subcellularLocation>
        <location evidence="1">Cell membrane</location>
        <topology evidence="1">Multi-pass membrane protein</topology>
    </subcellularLocation>
</comment>
<dbReference type="RefSeq" id="WP_146866718.1">
    <property type="nucleotide sequence ID" value="NZ_BKAU01000006.1"/>
</dbReference>
<evidence type="ECO:0000256" key="2">
    <source>
        <dbReference type="ARBA" id="ARBA00009425"/>
    </source>
</evidence>
<evidence type="ECO:0000256" key="5">
    <source>
        <dbReference type="ARBA" id="ARBA00022989"/>
    </source>
</evidence>
<keyword evidence="4 7" id="KW-0812">Transmembrane</keyword>
<evidence type="ECO:0000256" key="7">
    <source>
        <dbReference type="SAM" id="Phobius"/>
    </source>
</evidence>
<name>A0A512RRG2_9BACT</name>
<evidence type="ECO:0000313" key="9">
    <source>
        <dbReference type="EMBL" id="GEP98288.1"/>
    </source>
</evidence>
<feature type="domain" description="Na+/H+ antiporter MnhB subunit-related protein" evidence="8">
    <location>
        <begin position="5"/>
        <end position="126"/>
    </location>
</feature>
<feature type="transmembrane region" description="Helical" evidence="7">
    <location>
        <begin position="107"/>
        <end position="132"/>
    </location>
</feature>
<keyword evidence="3" id="KW-1003">Cell membrane</keyword>
<protein>
    <submittedName>
        <fullName evidence="9">Na(+)/H(+) antiporter subunit B</fullName>
    </submittedName>
</protein>
<keyword evidence="5 7" id="KW-1133">Transmembrane helix</keyword>
<dbReference type="Proteomes" id="UP000321436">
    <property type="component" value="Unassembled WGS sequence"/>
</dbReference>
<keyword evidence="6 7" id="KW-0472">Membrane</keyword>
<feature type="transmembrane region" description="Helical" evidence="7">
    <location>
        <begin position="36"/>
        <end position="55"/>
    </location>
</feature>
<dbReference type="Pfam" id="PF04039">
    <property type="entry name" value="MnhB"/>
    <property type="match status" value="1"/>
</dbReference>
<reference evidence="9 10" key="1">
    <citation type="submission" date="2019-07" db="EMBL/GenBank/DDBJ databases">
        <title>Whole genome shotgun sequence of Chitinophaga cymbidii NBRC 109752.</title>
        <authorList>
            <person name="Hosoyama A."/>
            <person name="Uohara A."/>
            <person name="Ohji S."/>
            <person name="Ichikawa N."/>
        </authorList>
    </citation>
    <scope>NUCLEOTIDE SEQUENCE [LARGE SCALE GENOMIC DNA]</scope>
    <source>
        <strain evidence="9 10">NBRC 109752</strain>
    </source>
</reference>
<evidence type="ECO:0000256" key="1">
    <source>
        <dbReference type="ARBA" id="ARBA00004651"/>
    </source>
</evidence>
<dbReference type="AlphaFoldDB" id="A0A512RRG2"/>